<feature type="region of interest" description="Disordered" evidence="2">
    <location>
        <begin position="463"/>
        <end position="529"/>
    </location>
</feature>
<feature type="domain" description="Peptidase C1A papain C-terminal" evidence="4">
    <location>
        <begin position="576"/>
        <end position="618"/>
    </location>
</feature>
<accession>A0A1G9XEH9</accession>
<name>A0A1G9XEH9_9FIRM</name>
<gene>
    <name evidence="6" type="ORF">SAMN05192585_10852</name>
</gene>
<dbReference type="AlphaFoldDB" id="A0A1G9XEH9"/>
<keyword evidence="7" id="KW-1185">Reference proteome</keyword>
<evidence type="ECO:0000259" key="5">
    <source>
        <dbReference type="Pfam" id="PF18560"/>
    </source>
</evidence>
<feature type="chain" id="PRO_5011707491" evidence="3">
    <location>
        <begin position="29"/>
        <end position="1235"/>
    </location>
</feature>
<feature type="domain" description="Peptidase C1A papain C-terminal" evidence="4">
    <location>
        <begin position="69"/>
        <end position="252"/>
    </location>
</feature>
<evidence type="ECO:0000313" key="6">
    <source>
        <dbReference type="EMBL" id="SDM95222.1"/>
    </source>
</evidence>
<keyword evidence="6" id="KW-0378">Hydrolase</keyword>
<feature type="compositionally biased region" description="Basic and acidic residues" evidence="2">
    <location>
        <begin position="43"/>
        <end position="54"/>
    </location>
</feature>
<dbReference type="Pfam" id="PF18560">
    <property type="entry name" value="Lectin_like"/>
    <property type="match status" value="1"/>
</dbReference>
<dbReference type="PANTHER" id="PTHR12411">
    <property type="entry name" value="CYSTEINE PROTEASE FAMILY C1-RELATED"/>
    <property type="match status" value="1"/>
</dbReference>
<dbReference type="EMBL" id="FNID01000008">
    <property type="protein sequence ID" value="SDM95222.1"/>
    <property type="molecule type" value="Genomic_DNA"/>
</dbReference>
<dbReference type="CDD" id="cd02619">
    <property type="entry name" value="Peptidase_C1"/>
    <property type="match status" value="1"/>
</dbReference>
<dbReference type="InterPro" id="IPR000668">
    <property type="entry name" value="Peptidase_C1A_C"/>
</dbReference>
<sequence length="1235" mass="129661">MKRFTKLFTLILAMALVLALCPITTITAEDGSASPVITNAAPPEREGGLGHADKNGAAAEQPSTGGGDVVDFSENNLLMSAFYSGAPYGYYGGVNTGGTANMAAAYFARWGGPINEGDDPYYNYKLITGYSPVTRISDVLMIPHTDSDNTTDIAAIKQAVYDNGAAYISMQYLSEYMNTTSTTAAYYLPPSVQLLANYGHAVTVVGWDDNYAVTNFSASNRPSAPGAFLIKNSYGTGGALGGYFYLSYNDQCLGKPIVIDGKQYSNATAVFKTGDANAESYDHNYQHDPYGYTSAFRLSDPSGNTLTSYTLANKFTAGGNETVKAVSFYTTSPNVNYSVYVATGDTLPSAVALSEATPNASGTQPYAGYHTVSLTTPVAVAQGQRFAVILIISNTTGYAVCIEQQQYYAGTQQKVQLNLTMAPEQSYLYNGGWDDLTGSDYSNIKGNLCIKAFTVNGTTGGANEPVLGGSEPAAPPAPAESTATPLPGESAPVVGESEAVPGTSEPVTGAAEAPAESNPASSSRFAVEVAEQKPIPLPEQPLVGGSESGAFTPGVLLDPNTLYFSNGAEPATGGSLPSTYDLRSTGEVTSVKNQRDVGACWTFAAMASAESTYMRSKKSFIGNVTLIKTVDYLKNTNTAGITVTALAVKPEDVLSYDWDITNGSSFVTLAPSGSACTVKPVAGAQGIAQVRCIVTYKSPSVPVAAADINIVVGDYGSGDGSLSNPYIVDSPTDLLLLGGFTGKEYCGKYFKQNADIDLSGIPNWTPIATYYIGYAFEANYDGNSYVISNLTVNATQPISENTGLGLFNCIENGTVKNVILNNVSITVSALQNEGNYIIGGLAARADSATVQNCFVRGSVRVTLTGSMKAYTYSGGLIGYAIKANLSRCGFMGDISQSGGNWCSNGGLLSYASISTIDESFAIAALSSKGQTGGKLTSQSGLADELQQTTVSNSYAVSTITAANLPQFSYAAGMTVLPGGCSFQDCYASTKISGPATTKGAFFGYYGYDTALTNCYYNLSTKNSMYLNGLGTAAGCLTGLYAADMQNPARYTGWDFTTTWATSAFQNGGFPIHKTPIVGLDFLMLASDMPGKIYRGTKTPLHFELLPAYAPPQAISVSFEPADAFTVDAAGNLIPGAAYRGVVDLMLNHPHGCTGGSSVILDDKKADVDKNGTVDAAEAITRLLNFLTGKGPLDDYYLYDINRSSATAYSAQSSDVNLSDLLTLRQYQAGLREINP</sequence>
<evidence type="ECO:0000256" key="3">
    <source>
        <dbReference type="SAM" id="SignalP"/>
    </source>
</evidence>
<dbReference type="GO" id="GO:0008234">
    <property type="term" value="F:cysteine-type peptidase activity"/>
    <property type="evidence" value="ECO:0007669"/>
    <property type="project" value="InterPro"/>
</dbReference>
<protein>
    <submittedName>
        <fullName evidence="6">Papain family cysteine protease</fullName>
    </submittedName>
</protein>
<organism evidence="6 7">
    <name type="scientific">Acetanaerobacterium elongatum</name>
    <dbReference type="NCBI Taxonomy" id="258515"/>
    <lineage>
        <taxon>Bacteria</taxon>
        <taxon>Bacillati</taxon>
        <taxon>Bacillota</taxon>
        <taxon>Clostridia</taxon>
        <taxon>Eubacteriales</taxon>
        <taxon>Oscillospiraceae</taxon>
        <taxon>Acetanaerobacterium</taxon>
    </lineage>
</organism>
<keyword evidence="6" id="KW-0645">Protease</keyword>
<dbReference type="InterPro" id="IPR000169">
    <property type="entry name" value="Pept_cys_AS"/>
</dbReference>
<dbReference type="GO" id="GO:0006508">
    <property type="term" value="P:proteolysis"/>
    <property type="evidence" value="ECO:0007669"/>
    <property type="project" value="UniProtKB-KW"/>
</dbReference>
<dbReference type="PROSITE" id="PS00139">
    <property type="entry name" value="THIOL_PROTEASE_CYS"/>
    <property type="match status" value="1"/>
</dbReference>
<dbReference type="InterPro" id="IPR013128">
    <property type="entry name" value="Peptidase_C1A"/>
</dbReference>
<dbReference type="Gene3D" id="2.160.20.110">
    <property type="match status" value="1"/>
</dbReference>
<dbReference type="STRING" id="258515.SAMN05192585_10852"/>
<feature type="compositionally biased region" description="Low complexity" evidence="2">
    <location>
        <begin position="510"/>
        <end position="523"/>
    </location>
</feature>
<evidence type="ECO:0000313" key="7">
    <source>
        <dbReference type="Proteomes" id="UP000199182"/>
    </source>
</evidence>
<reference evidence="6 7" key="1">
    <citation type="submission" date="2016-10" db="EMBL/GenBank/DDBJ databases">
        <authorList>
            <person name="de Groot N.N."/>
        </authorList>
    </citation>
    <scope>NUCLEOTIDE SEQUENCE [LARGE SCALE GENOMIC DNA]</scope>
    <source>
        <strain evidence="6 7">CGMCC 1.5012</strain>
    </source>
</reference>
<feature type="region of interest" description="Disordered" evidence="2">
    <location>
        <begin position="34"/>
        <end position="68"/>
    </location>
</feature>
<proteinExistence type="inferred from homology"/>
<dbReference type="OrthoDB" id="3648721at2"/>
<comment type="similarity">
    <text evidence="1">Belongs to the peptidase C1 family.</text>
</comment>
<feature type="signal peptide" evidence="3">
    <location>
        <begin position="1"/>
        <end position="28"/>
    </location>
</feature>
<dbReference type="Gene3D" id="3.90.70.10">
    <property type="entry name" value="Cysteine proteinases"/>
    <property type="match status" value="2"/>
</dbReference>
<dbReference type="Pfam" id="PF00112">
    <property type="entry name" value="Peptidase_C1"/>
    <property type="match status" value="2"/>
</dbReference>
<dbReference type="RefSeq" id="WP_092638765.1">
    <property type="nucleotide sequence ID" value="NZ_FNID01000008.1"/>
</dbReference>
<dbReference type="InterPro" id="IPR038765">
    <property type="entry name" value="Papain-like_cys_pep_sf"/>
</dbReference>
<feature type="domain" description="Lectin-like" evidence="5">
    <location>
        <begin position="285"/>
        <end position="454"/>
    </location>
</feature>
<keyword evidence="3" id="KW-0732">Signal</keyword>
<evidence type="ECO:0000256" key="2">
    <source>
        <dbReference type="SAM" id="MobiDB-lite"/>
    </source>
</evidence>
<evidence type="ECO:0000259" key="4">
    <source>
        <dbReference type="Pfam" id="PF00112"/>
    </source>
</evidence>
<evidence type="ECO:0000256" key="1">
    <source>
        <dbReference type="ARBA" id="ARBA00008455"/>
    </source>
</evidence>
<dbReference type="SUPFAM" id="SSF54001">
    <property type="entry name" value="Cysteine proteinases"/>
    <property type="match status" value="2"/>
</dbReference>
<dbReference type="Proteomes" id="UP000199182">
    <property type="component" value="Unassembled WGS sequence"/>
</dbReference>
<dbReference type="InterPro" id="IPR040528">
    <property type="entry name" value="Lectin-like"/>
</dbReference>